<proteinExistence type="predicted"/>
<dbReference type="EMBL" id="JAHHDY010000025">
    <property type="protein sequence ID" value="MBT3143391.1"/>
    <property type="molecule type" value="Genomic_DNA"/>
</dbReference>
<dbReference type="Proteomes" id="UP000763802">
    <property type="component" value="Unassembled WGS sequence"/>
</dbReference>
<dbReference type="InterPro" id="IPR018647">
    <property type="entry name" value="SLFN_3-like_DNA/RNA_helicase"/>
</dbReference>
<evidence type="ECO:0000313" key="3">
    <source>
        <dbReference type="EMBL" id="MBT3143391.1"/>
    </source>
</evidence>
<dbReference type="InterPro" id="IPR027417">
    <property type="entry name" value="P-loop_NTPase"/>
</dbReference>
<evidence type="ECO:0000313" key="4">
    <source>
        <dbReference type="Proteomes" id="UP000763802"/>
    </source>
</evidence>
<comment type="caution">
    <text evidence="3">The sequence shown here is derived from an EMBL/GenBank/DDBJ whole genome shotgun (WGS) entry which is preliminary data.</text>
</comment>
<feature type="domain" description="Schlafen group 3-like DNA/RNA helicase" evidence="2">
    <location>
        <begin position="241"/>
        <end position="625"/>
    </location>
</feature>
<feature type="coiled-coil region" evidence="1">
    <location>
        <begin position="211"/>
        <end position="241"/>
    </location>
</feature>
<dbReference type="SUPFAM" id="SSF52540">
    <property type="entry name" value="P-loop containing nucleoside triphosphate hydrolases"/>
    <property type="match status" value="1"/>
</dbReference>
<dbReference type="RefSeq" id="WP_215194270.1">
    <property type="nucleotide sequence ID" value="NZ_JAHHDY010000025.1"/>
</dbReference>
<keyword evidence="1" id="KW-0175">Coiled coil</keyword>
<name>A0ABS5WW69_9RHOB</name>
<keyword evidence="4" id="KW-1185">Reference proteome</keyword>
<sequence length="655" mass="71430">MLTKSYLATSVPDFLTQSTEDILGRLAIRVGLEHSGNETQQIRAWRIQIGLLKNALANADSDEWGILLELPLLRLGRRIDTIILIGDMIACVEFKIGSNTFSGADVNQADDYALCLRDFHAASHGKRVVPVLCSDQAPTISLSGSIDFIDDVSQCIRTNGEGLSDVLGAIKSLATGDQIDWQAYDAANYSPTPDIVTAARSLYSGHSVKEIGRADATAEALERTANRLKEIANEARRDQKKVVCFVTGEPGSGKTLLGLDLVFSGTAGRVAEEPAALLSGNRPLVFVLQAAIAEDARQREGIKATEAQRRAQQALQTLLGYLKDHAAADSDPPENVIVFDEAQRAWDADTGLKLLGRAKSEPELFMEIMGRLPWACLVCLVGSGQEINRGEGGLALWGEALANTEDWTAHISDKALAERKGLLGFFDIASGADVSLVNDPVLHLNSNLRAYRNNLHGAWVAALLDGNIEMAREISNEMDHPPALITRDLSEMKAWLQARQRGDQRVGLLASSGATRLVAEGIPPSPRSDDLGTVVHWFLKSAGDFRSSNALETPLSEFVCQGLEIDYAGLCWGNDLTWDGHEWVPRKMRAPNWQLLKKEDARQYRINTYRVLLTRGRAGTVIFVPNGDETDSTRTPKEFDGICNILLASGCQHLS</sequence>
<protein>
    <submittedName>
        <fullName evidence="3">DUF2075 domain-containing protein</fullName>
    </submittedName>
</protein>
<accession>A0ABS5WW69</accession>
<evidence type="ECO:0000256" key="1">
    <source>
        <dbReference type="SAM" id="Coils"/>
    </source>
</evidence>
<reference evidence="3 4" key="1">
    <citation type="submission" date="2021-05" db="EMBL/GenBank/DDBJ databases">
        <title>Draft genomes of marine bacteria isolated from model chitin particles.</title>
        <authorList>
            <person name="Datta M.S."/>
            <person name="Schwartzman J.A."/>
            <person name="Cordero O."/>
        </authorList>
    </citation>
    <scope>NUCLEOTIDE SEQUENCE [LARGE SCALE GENOMIC DNA]</scope>
    <source>
        <strain evidence="3 4">4E07</strain>
    </source>
</reference>
<organism evidence="3 4">
    <name type="scientific">Falsiruegeria litorea</name>
    <dbReference type="NCBI Taxonomy" id="1280831"/>
    <lineage>
        <taxon>Bacteria</taxon>
        <taxon>Pseudomonadati</taxon>
        <taxon>Pseudomonadota</taxon>
        <taxon>Alphaproteobacteria</taxon>
        <taxon>Rhodobacterales</taxon>
        <taxon>Roseobacteraceae</taxon>
        <taxon>Falsiruegeria</taxon>
    </lineage>
</organism>
<gene>
    <name evidence="3" type="ORF">KL867_20220</name>
</gene>
<evidence type="ECO:0000259" key="2">
    <source>
        <dbReference type="Pfam" id="PF09848"/>
    </source>
</evidence>
<dbReference type="Pfam" id="PF09848">
    <property type="entry name" value="SLFN-g3_helicase"/>
    <property type="match status" value="1"/>
</dbReference>